<dbReference type="Proteomes" id="UP001385809">
    <property type="component" value="Unassembled WGS sequence"/>
</dbReference>
<dbReference type="RefSeq" id="WP_337697535.1">
    <property type="nucleotide sequence ID" value="NZ_JBBEGN010000017.1"/>
</dbReference>
<sequence length="109" mass="11307">MSDAEEAAVTALREARRALSIGEKAADAADSPSEHDHDVAVEIAKLLEATVHLVRSTDLESVPARDSNHRLHAVIQHLSQGAELARRTGQGGEGPAASHPAAPGDVPAP</sequence>
<reference evidence="2 3" key="1">
    <citation type="submission" date="2024-03" db="EMBL/GenBank/DDBJ databases">
        <title>Actinomycetospora sp. OC33-EN08, a novel actinomycete isolated from wild orchid (Aerides multiflora).</title>
        <authorList>
            <person name="Suriyachadkun C."/>
        </authorList>
    </citation>
    <scope>NUCLEOTIDE SEQUENCE [LARGE SCALE GENOMIC DNA]</scope>
    <source>
        <strain evidence="2 3">OC33-EN08</strain>
    </source>
</reference>
<protein>
    <submittedName>
        <fullName evidence="2">Uncharacterized protein</fullName>
    </submittedName>
</protein>
<keyword evidence="3" id="KW-1185">Reference proteome</keyword>
<organism evidence="2 3">
    <name type="scientific">Actinomycetospora aurantiaca</name>
    <dbReference type="NCBI Taxonomy" id="3129233"/>
    <lineage>
        <taxon>Bacteria</taxon>
        <taxon>Bacillati</taxon>
        <taxon>Actinomycetota</taxon>
        <taxon>Actinomycetes</taxon>
        <taxon>Pseudonocardiales</taxon>
        <taxon>Pseudonocardiaceae</taxon>
        <taxon>Actinomycetospora</taxon>
    </lineage>
</organism>
<proteinExistence type="predicted"/>
<dbReference type="EMBL" id="JBBEGN010000017">
    <property type="protein sequence ID" value="MEJ2870963.1"/>
    <property type="molecule type" value="Genomic_DNA"/>
</dbReference>
<evidence type="ECO:0000313" key="3">
    <source>
        <dbReference type="Proteomes" id="UP001385809"/>
    </source>
</evidence>
<comment type="caution">
    <text evidence="2">The sequence shown here is derived from an EMBL/GenBank/DDBJ whole genome shotgun (WGS) entry which is preliminary data.</text>
</comment>
<accession>A0ABU8MUH8</accession>
<evidence type="ECO:0000256" key="1">
    <source>
        <dbReference type="SAM" id="MobiDB-lite"/>
    </source>
</evidence>
<feature type="region of interest" description="Disordered" evidence="1">
    <location>
        <begin position="82"/>
        <end position="109"/>
    </location>
</feature>
<name>A0ABU8MUH8_9PSEU</name>
<gene>
    <name evidence="2" type="ORF">WCD74_24585</name>
</gene>
<evidence type="ECO:0000313" key="2">
    <source>
        <dbReference type="EMBL" id="MEJ2870963.1"/>
    </source>
</evidence>